<dbReference type="AlphaFoldDB" id="A0A316ABD6"/>
<reference evidence="2 3" key="1">
    <citation type="submission" date="2018-03" db="EMBL/GenBank/DDBJ databases">
        <title>Genomic Encyclopedia of Archaeal and Bacterial Type Strains, Phase II (KMG-II): from individual species to whole genera.</title>
        <authorList>
            <person name="Goeker M."/>
        </authorList>
    </citation>
    <scope>NUCLEOTIDE SEQUENCE [LARGE SCALE GENOMIC DNA]</scope>
    <source>
        <strain evidence="2 3">DSM 100346</strain>
    </source>
</reference>
<gene>
    <name evidence="2" type="ORF">CLV98_1692</name>
</gene>
<dbReference type="Proteomes" id="UP000245880">
    <property type="component" value="Unassembled WGS sequence"/>
</dbReference>
<feature type="non-terminal residue" evidence="2">
    <location>
        <position position="1"/>
    </location>
</feature>
<keyword evidence="1" id="KW-0812">Transmembrane</keyword>
<keyword evidence="3" id="KW-1185">Reference proteome</keyword>
<evidence type="ECO:0000313" key="3">
    <source>
        <dbReference type="Proteomes" id="UP000245880"/>
    </source>
</evidence>
<evidence type="ECO:0000313" key="2">
    <source>
        <dbReference type="EMBL" id="PWJ47137.1"/>
    </source>
</evidence>
<name>A0A316ABD6_9BACT</name>
<dbReference type="RefSeq" id="WP_158281334.1">
    <property type="nucleotide sequence ID" value="NZ_QGDT01000069.1"/>
</dbReference>
<accession>A0A316ABD6</accession>
<comment type="caution">
    <text evidence="2">The sequence shown here is derived from an EMBL/GenBank/DDBJ whole genome shotgun (WGS) entry which is preliminary data.</text>
</comment>
<feature type="transmembrane region" description="Helical" evidence="1">
    <location>
        <begin position="50"/>
        <end position="70"/>
    </location>
</feature>
<organism evidence="2 3">
    <name type="scientific">Dyadobacter jejuensis</name>
    <dbReference type="NCBI Taxonomy" id="1082580"/>
    <lineage>
        <taxon>Bacteria</taxon>
        <taxon>Pseudomonadati</taxon>
        <taxon>Bacteroidota</taxon>
        <taxon>Cytophagia</taxon>
        <taxon>Cytophagales</taxon>
        <taxon>Spirosomataceae</taxon>
        <taxon>Dyadobacter</taxon>
    </lineage>
</organism>
<feature type="transmembrane region" description="Helical" evidence="1">
    <location>
        <begin position="16"/>
        <end position="38"/>
    </location>
</feature>
<keyword evidence="1" id="KW-0472">Membrane</keyword>
<proteinExistence type="predicted"/>
<dbReference type="EMBL" id="QGDT01000069">
    <property type="protein sequence ID" value="PWJ47137.1"/>
    <property type="molecule type" value="Genomic_DNA"/>
</dbReference>
<protein>
    <submittedName>
        <fullName evidence="2">Uncharacterized protein</fullName>
    </submittedName>
</protein>
<sequence>FTFVGSFIYVNPPEQWLRLANIVVCALLGLGITIYWVGLFFTGYAKKRPFLYSLLSLPILTALVISYSRFESKAAGGIAPRYMFFSAFIPIVLILILQDKGLLKPRQLKTVVLASLTIWAFSFYFSLLEFQKMNQDIEQRIVQWKSDDSTKLVYYAEVEPNSEIRRWALEHRIISE</sequence>
<feature type="transmembrane region" description="Helical" evidence="1">
    <location>
        <begin position="110"/>
        <end position="128"/>
    </location>
</feature>
<keyword evidence="1" id="KW-1133">Transmembrane helix</keyword>
<feature type="transmembrane region" description="Helical" evidence="1">
    <location>
        <begin position="82"/>
        <end position="98"/>
    </location>
</feature>
<evidence type="ECO:0000256" key="1">
    <source>
        <dbReference type="SAM" id="Phobius"/>
    </source>
</evidence>